<gene>
    <name evidence="3" type="ORF">JR050_09185</name>
</gene>
<reference evidence="3 4" key="1">
    <citation type="submission" date="2021-02" db="EMBL/GenBank/DDBJ databases">
        <title>Bacillus sp. RD4P76, an endophyte from a halophyte.</title>
        <authorList>
            <person name="Sun J.-Q."/>
        </authorList>
    </citation>
    <scope>NUCLEOTIDE SEQUENCE [LARGE SCALE GENOMIC DNA]</scope>
    <source>
        <strain evidence="3 4">RD4P76</strain>
    </source>
</reference>
<dbReference type="PROSITE" id="PS51257">
    <property type="entry name" value="PROKAR_LIPOPROTEIN"/>
    <property type="match status" value="1"/>
</dbReference>
<dbReference type="Pfam" id="PF16107">
    <property type="entry name" value="DUF4825"/>
    <property type="match status" value="1"/>
</dbReference>
<accession>A0ABS2DH86</accession>
<proteinExistence type="predicted"/>
<feature type="chain" id="PRO_5046857321" evidence="1">
    <location>
        <begin position="27"/>
        <end position="138"/>
    </location>
</feature>
<feature type="domain" description="DUF4825" evidence="2">
    <location>
        <begin position="34"/>
        <end position="121"/>
    </location>
</feature>
<evidence type="ECO:0000313" key="4">
    <source>
        <dbReference type="Proteomes" id="UP001518925"/>
    </source>
</evidence>
<feature type="signal peptide" evidence="1">
    <location>
        <begin position="1"/>
        <end position="26"/>
    </location>
</feature>
<dbReference type="RefSeq" id="WP_204203202.1">
    <property type="nucleotide sequence ID" value="NZ_JAFELM010000028.1"/>
</dbReference>
<comment type="caution">
    <text evidence="3">The sequence shown here is derived from an EMBL/GenBank/DDBJ whole genome shotgun (WGS) entry which is preliminary data.</text>
</comment>
<name>A0ABS2DH86_9BACI</name>
<keyword evidence="4" id="KW-1185">Reference proteome</keyword>
<evidence type="ECO:0000256" key="1">
    <source>
        <dbReference type="SAM" id="SignalP"/>
    </source>
</evidence>
<sequence>MIKIMKHFVIMAFTLLVFTGCNTDQAKVTQEDVFSYKNSYVGDNGAVGSITKALPSPAGEHVSSLELQTKVLPYGLILNYEHTDSAEMVEINYEETGLFNATYLFCLIQNVEWVQFNFAEKQIRVNREELQKWYGKDL</sequence>
<dbReference type="Proteomes" id="UP001518925">
    <property type="component" value="Unassembled WGS sequence"/>
</dbReference>
<evidence type="ECO:0000259" key="2">
    <source>
        <dbReference type="Pfam" id="PF16107"/>
    </source>
</evidence>
<organism evidence="3 4">
    <name type="scientific">Bacillus suaedaesalsae</name>
    <dbReference type="NCBI Taxonomy" id="2810349"/>
    <lineage>
        <taxon>Bacteria</taxon>
        <taxon>Bacillati</taxon>
        <taxon>Bacillota</taxon>
        <taxon>Bacilli</taxon>
        <taxon>Bacillales</taxon>
        <taxon>Bacillaceae</taxon>
        <taxon>Bacillus</taxon>
    </lineage>
</organism>
<dbReference type="InterPro" id="IPR032250">
    <property type="entry name" value="DUF4825"/>
</dbReference>
<evidence type="ECO:0000313" key="3">
    <source>
        <dbReference type="EMBL" id="MBM6617839.1"/>
    </source>
</evidence>
<dbReference type="EMBL" id="JAFELM010000028">
    <property type="protein sequence ID" value="MBM6617839.1"/>
    <property type="molecule type" value="Genomic_DNA"/>
</dbReference>
<protein>
    <submittedName>
        <fullName evidence="3">DUF4825 domain-containing protein</fullName>
    </submittedName>
</protein>
<keyword evidence="1" id="KW-0732">Signal</keyword>